<feature type="domain" description="DUF2179" evidence="7">
    <location>
        <begin position="235"/>
        <end position="289"/>
    </location>
</feature>
<evidence type="ECO:0000256" key="6">
    <source>
        <dbReference type="SAM" id="Phobius"/>
    </source>
</evidence>
<feature type="transmembrane region" description="Helical" evidence="6">
    <location>
        <begin position="95"/>
        <end position="117"/>
    </location>
</feature>
<dbReference type="EMBL" id="FNYK01000003">
    <property type="protein sequence ID" value="SEI42229.1"/>
    <property type="molecule type" value="Genomic_DNA"/>
</dbReference>
<dbReference type="RefSeq" id="WP_051646806.1">
    <property type="nucleotide sequence ID" value="NZ_CACVPP010000038.1"/>
</dbReference>
<dbReference type="STRING" id="322505.SAMN04487836_11721"/>
<proteinExistence type="predicted"/>
<evidence type="ECO:0000256" key="1">
    <source>
        <dbReference type="ARBA" id="ARBA00004651"/>
    </source>
</evidence>
<dbReference type="GO" id="GO:0005886">
    <property type="term" value="C:plasma membrane"/>
    <property type="evidence" value="ECO:0007669"/>
    <property type="project" value="UniProtKB-SubCell"/>
</dbReference>
<protein>
    <submittedName>
        <fullName evidence="8">Uncharacterized membrane-anchored protein YitT, contains DUF161 and DUF2179 domains</fullName>
    </submittedName>
</protein>
<dbReference type="Proteomes" id="UP000183028">
    <property type="component" value="Unassembled WGS sequence"/>
</dbReference>
<dbReference type="AlphaFoldDB" id="A0A1H6QEU1"/>
<evidence type="ECO:0000256" key="5">
    <source>
        <dbReference type="ARBA" id="ARBA00023136"/>
    </source>
</evidence>
<dbReference type="Gene3D" id="3.30.70.120">
    <property type="match status" value="1"/>
</dbReference>
<dbReference type="GeneID" id="54119409"/>
<dbReference type="Pfam" id="PF02588">
    <property type="entry name" value="YitT_membrane"/>
    <property type="match status" value="1"/>
</dbReference>
<evidence type="ECO:0000313" key="8">
    <source>
        <dbReference type="EMBL" id="SEI42229.1"/>
    </source>
</evidence>
<feature type="transmembrane region" description="Helical" evidence="6">
    <location>
        <begin position="61"/>
        <end position="88"/>
    </location>
</feature>
<dbReference type="eggNOG" id="COG1284">
    <property type="taxonomic scope" value="Bacteria"/>
</dbReference>
<evidence type="ECO:0000313" key="9">
    <source>
        <dbReference type="Proteomes" id="UP000183028"/>
    </source>
</evidence>
<organism evidence="8 9">
    <name type="scientific">Sharpea azabuensis</name>
    <dbReference type="NCBI Taxonomy" id="322505"/>
    <lineage>
        <taxon>Bacteria</taxon>
        <taxon>Bacillati</taxon>
        <taxon>Bacillota</taxon>
        <taxon>Erysipelotrichia</taxon>
        <taxon>Erysipelotrichales</taxon>
        <taxon>Coprobacillaceae</taxon>
        <taxon>Sharpea</taxon>
    </lineage>
</organism>
<evidence type="ECO:0000256" key="3">
    <source>
        <dbReference type="ARBA" id="ARBA00022692"/>
    </source>
</evidence>
<name>A0A1H6QEU1_9FIRM</name>
<dbReference type="InterPro" id="IPR019264">
    <property type="entry name" value="DUF2179"/>
</dbReference>
<dbReference type="InterPro" id="IPR003740">
    <property type="entry name" value="YitT"/>
</dbReference>
<sequence>MHNNIFKTIDQSTNRKVKTIRTIILVAIASLIMSINIKTFVHSGGLLPGGITGLSLLVQRIFLRFFNLTLPYSLINIILNAIPAIIGFKMISKRFTFYSVVMIVLNSLLVDVIPAYTITSDPLLVALFGGLLNGIAIVIALYGNASSGGTDFIAVYLNRRFNISSWNIILLFNSAILLTSGMLFGFKASLYSIIFQFVSTQTISTFHKSNQKVTMLIITNYADAIEDDILNTTHHGITKFMGEGVYDKAPRCMLYTVVSADEVNLVADIVHMHDPHAFINVLRSTSVKGKFYQKPLD</sequence>
<keyword evidence="5 6" id="KW-0472">Membrane</keyword>
<dbReference type="InterPro" id="IPR051461">
    <property type="entry name" value="UPF0750_membrane"/>
</dbReference>
<keyword evidence="3 6" id="KW-0812">Transmembrane</keyword>
<gene>
    <name evidence="8" type="ORF">SAMN04487834_100361</name>
</gene>
<keyword evidence="4 6" id="KW-1133">Transmembrane helix</keyword>
<accession>A0A1H6QEU1</accession>
<dbReference type="CDD" id="cd16380">
    <property type="entry name" value="YitT_C"/>
    <property type="match status" value="1"/>
</dbReference>
<dbReference type="OrthoDB" id="2417289at2"/>
<dbReference type="InterPro" id="IPR015867">
    <property type="entry name" value="N-reg_PII/ATP_PRibTrfase_C"/>
</dbReference>
<dbReference type="PANTHER" id="PTHR33545:SF5">
    <property type="entry name" value="UPF0750 MEMBRANE PROTEIN YITT"/>
    <property type="match status" value="1"/>
</dbReference>
<evidence type="ECO:0000256" key="2">
    <source>
        <dbReference type="ARBA" id="ARBA00022475"/>
    </source>
</evidence>
<feature type="transmembrane region" description="Helical" evidence="6">
    <location>
        <begin position="166"/>
        <end position="186"/>
    </location>
</feature>
<dbReference type="PIRSF" id="PIRSF006483">
    <property type="entry name" value="Membrane_protein_YitT"/>
    <property type="match status" value="1"/>
</dbReference>
<feature type="transmembrane region" description="Helical" evidence="6">
    <location>
        <begin position="20"/>
        <end position="41"/>
    </location>
</feature>
<reference evidence="9" key="1">
    <citation type="submission" date="2016-10" db="EMBL/GenBank/DDBJ databases">
        <authorList>
            <person name="Varghese N."/>
        </authorList>
    </citation>
    <scope>NUCLEOTIDE SEQUENCE [LARGE SCALE GENOMIC DNA]</scope>
    <source>
        <strain evidence="9">DSM 20406</strain>
    </source>
</reference>
<keyword evidence="2" id="KW-1003">Cell membrane</keyword>
<feature type="transmembrane region" description="Helical" evidence="6">
    <location>
        <begin position="123"/>
        <end position="145"/>
    </location>
</feature>
<evidence type="ECO:0000256" key="4">
    <source>
        <dbReference type="ARBA" id="ARBA00022989"/>
    </source>
</evidence>
<dbReference type="Pfam" id="PF10035">
    <property type="entry name" value="DUF2179"/>
    <property type="match status" value="1"/>
</dbReference>
<evidence type="ECO:0000259" key="7">
    <source>
        <dbReference type="Pfam" id="PF10035"/>
    </source>
</evidence>
<dbReference type="PANTHER" id="PTHR33545">
    <property type="entry name" value="UPF0750 MEMBRANE PROTEIN YITT-RELATED"/>
    <property type="match status" value="1"/>
</dbReference>
<keyword evidence="9" id="KW-1185">Reference proteome</keyword>
<comment type="subcellular location">
    <subcellularLocation>
        <location evidence="1">Cell membrane</location>
        <topology evidence="1">Multi-pass membrane protein</topology>
    </subcellularLocation>
</comment>